<evidence type="ECO:0000256" key="8">
    <source>
        <dbReference type="PIRNR" id="PIRNR015617"/>
    </source>
</evidence>
<keyword evidence="8 10" id="KW-0808">Transferase</keyword>
<sequence length="219" mass="24154">MSSETESPETEPADHHAAPLADEARHAEKMKKKKAVRDRMMEGKTIEKGLLIVHTGKGKGKSTAAFGMLFRALGHGMPVAVVQFVKGAMDTGETKALAAFGDLAEVHRLGEGFTWETQDRQRDIAAARRAWEVAKRLIAGGERRIVLLDELNIVLRYDYLPLDEVLAFLATEKPEDVHVVVTGRNAPDALIETADLVTEMEMIKHPFRSGVKAQIGIEF</sequence>
<protein>
    <recommendedName>
        <fullName evidence="3 8">Corrinoid adenosyltransferase</fullName>
        <ecNumber evidence="3 8">2.5.1.17</ecNumber>
    </recommendedName>
    <alternativeName>
        <fullName evidence="8">Cob(II)alamin adenosyltransferase</fullName>
    </alternativeName>
    <alternativeName>
        <fullName evidence="8">Cob(II)yrinic acid a,c-diamide adenosyltransferase</fullName>
    </alternativeName>
</protein>
<dbReference type="NCBIfam" id="NF004637">
    <property type="entry name" value="PRK05986.1"/>
    <property type="match status" value="1"/>
</dbReference>
<comment type="catalytic activity">
    <reaction evidence="7 8">
        <text>2 cob(II)alamin + reduced [electron-transfer flavoprotein] + 2 ATP = 2 adenosylcob(III)alamin + 2 triphosphate + oxidized [electron-transfer flavoprotein] + 3 H(+)</text>
        <dbReference type="Rhea" id="RHEA:28671"/>
        <dbReference type="Rhea" id="RHEA-COMP:10685"/>
        <dbReference type="Rhea" id="RHEA-COMP:10686"/>
        <dbReference type="ChEBI" id="CHEBI:15378"/>
        <dbReference type="ChEBI" id="CHEBI:16304"/>
        <dbReference type="ChEBI" id="CHEBI:18036"/>
        <dbReference type="ChEBI" id="CHEBI:18408"/>
        <dbReference type="ChEBI" id="CHEBI:30616"/>
        <dbReference type="ChEBI" id="CHEBI:57692"/>
        <dbReference type="ChEBI" id="CHEBI:58307"/>
        <dbReference type="EC" id="2.5.1.17"/>
    </reaction>
</comment>
<dbReference type="RefSeq" id="WP_183858019.1">
    <property type="nucleotide sequence ID" value="NZ_JACHOO010000009.1"/>
</dbReference>
<evidence type="ECO:0000256" key="3">
    <source>
        <dbReference type="ARBA" id="ARBA00012454"/>
    </source>
</evidence>
<comment type="caution">
    <text evidence="10">The sequence shown here is derived from an EMBL/GenBank/DDBJ whole genome shotgun (WGS) entry which is preliminary data.</text>
</comment>
<comment type="subcellular location">
    <subcellularLocation>
        <location evidence="8">Cytoplasm</location>
    </subcellularLocation>
</comment>
<evidence type="ECO:0000256" key="6">
    <source>
        <dbReference type="ARBA" id="ARBA00048555"/>
    </source>
</evidence>
<keyword evidence="8" id="KW-0169">Cobalamin biosynthesis</keyword>
<dbReference type="PIRSF" id="PIRSF015617">
    <property type="entry name" value="Adensltrnsf_CobA"/>
    <property type="match status" value="1"/>
</dbReference>
<keyword evidence="8" id="KW-0963">Cytoplasm</keyword>
<dbReference type="EMBL" id="JACHOO010000009">
    <property type="protein sequence ID" value="MBB5754570.1"/>
    <property type="molecule type" value="Genomic_DNA"/>
</dbReference>
<dbReference type="InterPro" id="IPR027417">
    <property type="entry name" value="P-loop_NTPase"/>
</dbReference>
<evidence type="ECO:0000256" key="4">
    <source>
        <dbReference type="ARBA" id="ARBA00023244"/>
    </source>
</evidence>
<comment type="pathway">
    <text evidence="1 8">Cofactor biosynthesis; adenosylcobalamin biosynthesis; adenosylcobalamin from cob(II)yrinate a,c-diamide: step 2/7.</text>
</comment>
<dbReference type="Pfam" id="PF02572">
    <property type="entry name" value="CobA_CobO_BtuR"/>
    <property type="match status" value="1"/>
</dbReference>
<dbReference type="GO" id="GO:0009236">
    <property type="term" value="P:cobalamin biosynthetic process"/>
    <property type="evidence" value="ECO:0007669"/>
    <property type="project" value="UniProtKB-UniRule"/>
</dbReference>
<reference evidence="10 11" key="1">
    <citation type="submission" date="2020-08" db="EMBL/GenBank/DDBJ databases">
        <title>Genomic Encyclopedia of Type Strains, Phase IV (KMG-IV): sequencing the most valuable type-strain genomes for metagenomic binning, comparative biology and taxonomic classification.</title>
        <authorList>
            <person name="Goeker M."/>
        </authorList>
    </citation>
    <scope>NUCLEOTIDE SEQUENCE [LARGE SCALE GENOMIC DNA]</scope>
    <source>
        <strain evidence="10 11">DSM 16268</strain>
    </source>
</reference>
<dbReference type="AlphaFoldDB" id="A0A7W9FPN2"/>
<dbReference type="Gene3D" id="3.40.50.300">
    <property type="entry name" value="P-loop containing nucleotide triphosphate hydrolases"/>
    <property type="match status" value="1"/>
</dbReference>
<feature type="region of interest" description="Disordered" evidence="9">
    <location>
        <begin position="1"/>
        <end position="38"/>
    </location>
</feature>
<dbReference type="SUPFAM" id="SSF52540">
    <property type="entry name" value="P-loop containing nucleoside triphosphate hydrolases"/>
    <property type="match status" value="1"/>
</dbReference>
<name>A0A7W9FPN2_9HYPH</name>
<comment type="function">
    <text evidence="5 8">Required for both de novo synthesis of the corrin ring for the assimilation of exogenous corrinoids. Participates in the adenosylation of a variety of incomplete and complete corrinoids.</text>
</comment>
<dbReference type="EC" id="2.5.1.17" evidence="3 8"/>
<evidence type="ECO:0000256" key="7">
    <source>
        <dbReference type="ARBA" id="ARBA00048692"/>
    </source>
</evidence>
<keyword evidence="8" id="KW-0067">ATP-binding</keyword>
<gene>
    <name evidence="10" type="ORF">GGQ63_003658</name>
</gene>
<feature type="compositionally biased region" description="Basic and acidic residues" evidence="9">
    <location>
        <begin position="12"/>
        <end position="27"/>
    </location>
</feature>
<dbReference type="NCBIfam" id="TIGR00708">
    <property type="entry name" value="cobA"/>
    <property type="match status" value="1"/>
</dbReference>
<evidence type="ECO:0000256" key="9">
    <source>
        <dbReference type="SAM" id="MobiDB-lite"/>
    </source>
</evidence>
<proteinExistence type="inferred from homology"/>
<evidence type="ECO:0000313" key="11">
    <source>
        <dbReference type="Proteomes" id="UP000523821"/>
    </source>
</evidence>
<dbReference type="GO" id="GO:0005524">
    <property type="term" value="F:ATP binding"/>
    <property type="evidence" value="ECO:0007669"/>
    <property type="project" value="UniProtKB-UniRule"/>
</dbReference>
<dbReference type="GO" id="GO:0008817">
    <property type="term" value="F:corrinoid adenosyltransferase activity"/>
    <property type="evidence" value="ECO:0007669"/>
    <property type="project" value="UniProtKB-UniRule"/>
</dbReference>
<dbReference type="Proteomes" id="UP000523821">
    <property type="component" value="Unassembled WGS sequence"/>
</dbReference>
<keyword evidence="11" id="KW-1185">Reference proteome</keyword>
<dbReference type="InterPro" id="IPR003724">
    <property type="entry name" value="CblAdoTrfase_CobA"/>
</dbReference>
<evidence type="ECO:0000256" key="1">
    <source>
        <dbReference type="ARBA" id="ARBA00005121"/>
    </source>
</evidence>
<dbReference type="GO" id="GO:0006779">
    <property type="term" value="P:porphyrin-containing compound biosynthetic process"/>
    <property type="evidence" value="ECO:0007669"/>
    <property type="project" value="UniProtKB-UniRule"/>
</dbReference>
<evidence type="ECO:0000256" key="2">
    <source>
        <dbReference type="ARBA" id="ARBA00007487"/>
    </source>
</evidence>
<dbReference type="PANTHER" id="PTHR46638:SF1">
    <property type="entry name" value="CORRINOID ADENOSYLTRANSFERASE"/>
    <property type="match status" value="1"/>
</dbReference>
<evidence type="ECO:0000313" key="10">
    <source>
        <dbReference type="EMBL" id="MBB5754570.1"/>
    </source>
</evidence>
<comment type="similarity">
    <text evidence="2 8">Belongs to the Cob(I)alamin adenosyltransferase family.</text>
</comment>
<feature type="compositionally biased region" description="Acidic residues" evidence="9">
    <location>
        <begin position="1"/>
        <end position="11"/>
    </location>
</feature>
<evidence type="ECO:0000256" key="5">
    <source>
        <dbReference type="ARBA" id="ARBA00024929"/>
    </source>
</evidence>
<accession>A0A7W9FPN2</accession>
<keyword evidence="8" id="KW-0547">Nucleotide-binding</keyword>
<keyword evidence="4 8" id="KW-0627">Porphyrin biosynthesis</keyword>
<comment type="catalytic activity">
    <reaction evidence="6 8">
        <text>2 cob(II)yrinate a,c diamide + reduced [electron-transfer flavoprotein] + 2 ATP = 2 adenosylcob(III)yrinate a,c-diamide + 2 triphosphate + oxidized [electron-transfer flavoprotein] + 3 H(+)</text>
        <dbReference type="Rhea" id="RHEA:11528"/>
        <dbReference type="Rhea" id="RHEA-COMP:10685"/>
        <dbReference type="Rhea" id="RHEA-COMP:10686"/>
        <dbReference type="ChEBI" id="CHEBI:15378"/>
        <dbReference type="ChEBI" id="CHEBI:18036"/>
        <dbReference type="ChEBI" id="CHEBI:30616"/>
        <dbReference type="ChEBI" id="CHEBI:57692"/>
        <dbReference type="ChEBI" id="CHEBI:58307"/>
        <dbReference type="ChEBI" id="CHEBI:58503"/>
        <dbReference type="ChEBI" id="CHEBI:58537"/>
        <dbReference type="EC" id="2.5.1.17"/>
    </reaction>
</comment>
<organism evidence="10 11">
    <name type="scientific">Prosthecomicrobium pneumaticum</name>
    <dbReference type="NCBI Taxonomy" id="81895"/>
    <lineage>
        <taxon>Bacteria</taxon>
        <taxon>Pseudomonadati</taxon>
        <taxon>Pseudomonadota</taxon>
        <taxon>Alphaproteobacteria</taxon>
        <taxon>Hyphomicrobiales</taxon>
        <taxon>Kaistiaceae</taxon>
        <taxon>Prosthecomicrobium</taxon>
    </lineage>
</organism>
<dbReference type="GO" id="GO:0005737">
    <property type="term" value="C:cytoplasm"/>
    <property type="evidence" value="ECO:0007669"/>
    <property type="project" value="UniProtKB-SubCell"/>
</dbReference>
<dbReference type="UniPathway" id="UPA00148">
    <property type="reaction ID" value="UER00233"/>
</dbReference>
<dbReference type="PANTHER" id="PTHR46638">
    <property type="entry name" value="CORRINOID ADENOSYLTRANSFERASE"/>
    <property type="match status" value="1"/>
</dbReference>
<dbReference type="CDD" id="cd00561">
    <property type="entry name" value="CobA_ACA"/>
    <property type="match status" value="1"/>
</dbReference>